<proteinExistence type="predicted"/>
<dbReference type="KEGG" id="smo:SELMODRAFT_413957"/>
<name>D8RR62_SELML</name>
<accession>D8RR62</accession>
<organism evidence="2">
    <name type="scientific">Selaginella moellendorffii</name>
    <name type="common">Spikemoss</name>
    <dbReference type="NCBI Taxonomy" id="88036"/>
    <lineage>
        <taxon>Eukaryota</taxon>
        <taxon>Viridiplantae</taxon>
        <taxon>Streptophyta</taxon>
        <taxon>Embryophyta</taxon>
        <taxon>Tracheophyta</taxon>
        <taxon>Lycopodiopsida</taxon>
        <taxon>Selaginellales</taxon>
        <taxon>Selaginellaceae</taxon>
        <taxon>Selaginella</taxon>
    </lineage>
</organism>
<gene>
    <name evidence="1" type="ORF">SELMODRAFT_413957</name>
</gene>
<dbReference type="EMBL" id="GL377587">
    <property type="protein sequence ID" value="EFJ25189.1"/>
    <property type="molecule type" value="Genomic_DNA"/>
</dbReference>
<evidence type="ECO:0000313" key="2">
    <source>
        <dbReference type="Proteomes" id="UP000001514"/>
    </source>
</evidence>
<dbReference type="HOGENOM" id="CLU_2254824_0_0_1"/>
<protein>
    <submittedName>
        <fullName evidence="1">Uncharacterized protein</fullName>
    </submittedName>
</protein>
<dbReference type="AlphaFoldDB" id="D8RR62"/>
<dbReference type="InParanoid" id="D8RR62"/>
<dbReference type="Proteomes" id="UP000001514">
    <property type="component" value="Unassembled WGS sequence"/>
</dbReference>
<evidence type="ECO:0000313" key="1">
    <source>
        <dbReference type="EMBL" id="EFJ25189.1"/>
    </source>
</evidence>
<keyword evidence="2" id="KW-1185">Reference proteome</keyword>
<reference evidence="1 2" key="1">
    <citation type="journal article" date="2011" name="Science">
        <title>The Selaginella genome identifies genetic changes associated with the evolution of vascular plants.</title>
        <authorList>
            <person name="Banks J.A."/>
            <person name="Nishiyama T."/>
            <person name="Hasebe M."/>
            <person name="Bowman J.L."/>
            <person name="Gribskov M."/>
            <person name="dePamphilis C."/>
            <person name="Albert V.A."/>
            <person name="Aono N."/>
            <person name="Aoyama T."/>
            <person name="Ambrose B.A."/>
            <person name="Ashton N.W."/>
            <person name="Axtell M.J."/>
            <person name="Barker E."/>
            <person name="Barker M.S."/>
            <person name="Bennetzen J.L."/>
            <person name="Bonawitz N.D."/>
            <person name="Chapple C."/>
            <person name="Cheng C."/>
            <person name="Correa L.G."/>
            <person name="Dacre M."/>
            <person name="DeBarry J."/>
            <person name="Dreyer I."/>
            <person name="Elias M."/>
            <person name="Engstrom E.M."/>
            <person name="Estelle M."/>
            <person name="Feng L."/>
            <person name="Finet C."/>
            <person name="Floyd S.K."/>
            <person name="Frommer W.B."/>
            <person name="Fujita T."/>
            <person name="Gramzow L."/>
            <person name="Gutensohn M."/>
            <person name="Harholt J."/>
            <person name="Hattori M."/>
            <person name="Heyl A."/>
            <person name="Hirai T."/>
            <person name="Hiwatashi Y."/>
            <person name="Ishikawa M."/>
            <person name="Iwata M."/>
            <person name="Karol K.G."/>
            <person name="Koehler B."/>
            <person name="Kolukisaoglu U."/>
            <person name="Kubo M."/>
            <person name="Kurata T."/>
            <person name="Lalonde S."/>
            <person name="Li K."/>
            <person name="Li Y."/>
            <person name="Litt A."/>
            <person name="Lyons E."/>
            <person name="Manning G."/>
            <person name="Maruyama T."/>
            <person name="Michael T.P."/>
            <person name="Mikami K."/>
            <person name="Miyazaki S."/>
            <person name="Morinaga S."/>
            <person name="Murata T."/>
            <person name="Mueller-Roeber B."/>
            <person name="Nelson D.R."/>
            <person name="Obara M."/>
            <person name="Oguri Y."/>
            <person name="Olmstead R.G."/>
            <person name="Onodera N."/>
            <person name="Petersen B.L."/>
            <person name="Pils B."/>
            <person name="Prigge M."/>
            <person name="Rensing S.A."/>
            <person name="Riano-Pachon D.M."/>
            <person name="Roberts A.W."/>
            <person name="Sato Y."/>
            <person name="Scheller H.V."/>
            <person name="Schulz B."/>
            <person name="Schulz C."/>
            <person name="Shakirov E.V."/>
            <person name="Shibagaki N."/>
            <person name="Shinohara N."/>
            <person name="Shippen D.E."/>
            <person name="Soerensen I."/>
            <person name="Sotooka R."/>
            <person name="Sugimoto N."/>
            <person name="Sugita M."/>
            <person name="Sumikawa N."/>
            <person name="Tanurdzic M."/>
            <person name="Theissen G."/>
            <person name="Ulvskov P."/>
            <person name="Wakazuki S."/>
            <person name="Weng J.K."/>
            <person name="Willats W.W."/>
            <person name="Wipf D."/>
            <person name="Wolf P.G."/>
            <person name="Yang L."/>
            <person name="Zimmer A.D."/>
            <person name="Zhu Q."/>
            <person name="Mitros T."/>
            <person name="Hellsten U."/>
            <person name="Loque D."/>
            <person name="Otillar R."/>
            <person name="Salamov A."/>
            <person name="Schmutz J."/>
            <person name="Shapiro H."/>
            <person name="Lindquist E."/>
            <person name="Lucas S."/>
            <person name="Rokhsar D."/>
            <person name="Grigoriev I.V."/>
        </authorList>
    </citation>
    <scope>NUCLEOTIDE SEQUENCE [LARGE SCALE GENOMIC DNA]</scope>
</reference>
<sequence length="104" mass="12158">MVTISSQELFKFLEELVPRREMMDFRMYPKVFFEEGLLWSFLFVRFIMPPGAPETLFHPTKWACELSAAITVPVFQWVVVRDLELDSAHSRRRSSTEATMSPAL</sequence>
<dbReference type="Gramene" id="EFJ25189">
    <property type="protein sequence ID" value="EFJ25189"/>
    <property type="gene ID" value="SELMODRAFT_413957"/>
</dbReference>